<protein>
    <submittedName>
        <fullName evidence="2">Uncharacterized protein</fullName>
    </submittedName>
</protein>
<sequence length="141" mass="15586">MKQTTNSETIREKHACPKPASKQFQGTGNNRFDSKTQKTSGPTGSSGTPGSAGTSDPKNRNTKNRIWSLADYDATPTLDLIINTLDIPKTIQCAAIVNTMHERFAHFILEELKGWGLPYGVLDGQTFTIKITFSNERPEEE</sequence>
<evidence type="ECO:0000313" key="2">
    <source>
        <dbReference type="EMBL" id="MPL77897.1"/>
    </source>
</evidence>
<comment type="caution">
    <text evidence="2">The sequence shown here is derived from an EMBL/GenBank/DDBJ whole genome shotgun (WGS) entry which is preliminary data.</text>
</comment>
<feature type="region of interest" description="Disordered" evidence="1">
    <location>
        <begin position="1"/>
        <end position="62"/>
    </location>
</feature>
<accession>A0A644UFX9</accession>
<proteinExistence type="predicted"/>
<dbReference type="AlphaFoldDB" id="A0A644UFX9"/>
<feature type="compositionally biased region" description="Low complexity" evidence="1">
    <location>
        <begin position="37"/>
        <end position="55"/>
    </location>
</feature>
<name>A0A644UFX9_9ZZZZ</name>
<reference evidence="2" key="1">
    <citation type="submission" date="2019-08" db="EMBL/GenBank/DDBJ databases">
        <authorList>
            <person name="Kucharzyk K."/>
            <person name="Murdoch R.W."/>
            <person name="Higgins S."/>
            <person name="Loffler F."/>
        </authorList>
    </citation>
    <scope>NUCLEOTIDE SEQUENCE</scope>
</reference>
<feature type="compositionally biased region" description="Polar residues" evidence="1">
    <location>
        <begin position="22"/>
        <end position="31"/>
    </location>
</feature>
<dbReference type="EMBL" id="VSSQ01000111">
    <property type="protein sequence ID" value="MPL77897.1"/>
    <property type="molecule type" value="Genomic_DNA"/>
</dbReference>
<gene>
    <name evidence="2" type="ORF">SDC9_23757</name>
</gene>
<evidence type="ECO:0000256" key="1">
    <source>
        <dbReference type="SAM" id="MobiDB-lite"/>
    </source>
</evidence>
<organism evidence="2">
    <name type="scientific">bioreactor metagenome</name>
    <dbReference type="NCBI Taxonomy" id="1076179"/>
    <lineage>
        <taxon>unclassified sequences</taxon>
        <taxon>metagenomes</taxon>
        <taxon>ecological metagenomes</taxon>
    </lineage>
</organism>